<reference evidence="2" key="1">
    <citation type="submission" date="2023-06" db="EMBL/GenBank/DDBJ databases">
        <title>Genome-scale phylogeny and comparative genomics of the fungal order Sordariales.</title>
        <authorList>
            <consortium name="Lawrence Berkeley National Laboratory"/>
            <person name="Hensen N."/>
            <person name="Bonometti L."/>
            <person name="Westerberg I."/>
            <person name="Brannstrom I.O."/>
            <person name="Guillou S."/>
            <person name="Cros-Aarteil S."/>
            <person name="Calhoun S."/>
            <person name="Haridas S."/>
            <person name="Kuo A."/>
            <person name="Mondo S."/>
            <person name="Pangilinan J."/>
            <person name="Riley R."/>
            <person name="Labutti K."/>
            <person name="Andreopoulos B."/>
            <person name="Lipzen A."/>
            <person name="Chen C."/>
            <person name="Yanf M."/>
            <person name="Daum C."/>
            <person name="Ng V."/>
            <person name="Clum A."/>
            <person name="Steindorff A."/>
            <person name="Ohm R."/>
            <person name="Martin F."/>
            <person name="Silar P."/>
            <person name="Natvig D."/>
            <person name="Lalanne C."/>
            <person name="Gautier V."/>
            <person name="Ament-Velasquez S.L."/>
            <person name="Kruys A."/>
            <person name="Hutchinson M.I."/>
            <person name="Powell A.J."/>
            <person name="Barry K."/>
            <person name="Miller A.N."/>
            <person name="Grigoriev I.V."/>
            <person name="Debuchy R."/>
            <person name="Gladieux P."/>
            <person name="Thoren M.H."/>
            <person name="Johannesson H."/>
        </authorList>
    </citation>
    <scope>NUCLEOTIDE SEQUENCE</scope>
    <source>
        <strain evidence="2">CBS 606.72</strain>
    </source>
</reference>
<proteinExistence type="predicted"/>
<evidence type="ECO:0000313" key="2">
    <source>
        <dbReference type="EMBL" id="KAK0631477.1"/>
    </source>
</evidence>
<dbReference type="Proteomes" id="UP001175000">
    <property type="component" value="Unassembled WGS sequence"/>
</dbReference>
<dbReference type="EMBL" id="JAULSU010000001">
    <property type="protein sequence ID" value="KAK0631477.1"/>
    <property type="molecule type" value="Genomic_DNA"/>
</dbReference>
<protein>
    <submittedName>
        <fullName evidence="2">Uncharacterized protein</fullName>
    </submittedName>
</protein>
<feature type="region of interest" description="Disordered" evidence="1">
    <location>
        <begin position="1"/>
        <end position="22"/>
    </location>
</feature>
<sequence length="161" mass="16666">MSASSPLLNANTSTNPAKTTAAPSPLAKTLLNIIGITRAAFGVGCLLAPTFALQIVGISSPLSAEASIITRMFGVREIIVGEALLLADRSAKAKRGTAAQEAGHEEVKRAIWLNVVTDALDVVALGFALAQGVLDTATIGKMTVTALLYVGMGLETAWLYK</sequence>
<name>A0AA40CAS9_9PEZI</name>
<organism evidence="2 3">
    <name type="scientific">Immersiella caudata</name>
    <dbReference type="NCBI Taxonomy" id="314043"/>
    <lineage>
        <taxon>Eukaryota</taxon>
        <taxon>Fungi</taxon>
        <taxon>Dikarya</taxon>
        <taxon>Ascomycota</taxon>
        <taxon>Pezizomycotina</taxon>
        <taxon>Sordariomycetes</taxon>
        <taxon>Sordariomycetidae</taxon>
        <taxon>Sordariales</taxon>
        <taxon>Lasiosphaeriaceae</taxon>
        <taxon>Immersiella</taxon>
    </lineage>
</organism>
<keyword evidence="3" id="KW-1185">Reference proteome</keyword>
<gene>
    <name evidence="2" type="ORF">B0T14DRAFT_501776</name>
</gene>
<comment type="caution">
    <text evidence="2">The sequence shown here is derived from an EMBL/GenBank/DDBJ whole genome shotgun (WGS) entry which is preliminary data.</text>
</comment>
<accession>A0AA40CAS9</accession>
<evidence type="ECO:0000256" key="1">
    <source>
        <dbReference type="SAM" id="MobiDB-lite"/>
    </source>
</evidence>
<evidence type="ECO:0000313" key="3">
    <source>
        <dbReference type="Proteomes" id="UP001175000"/>
    </source>
</evidence>
<dbReference type="AlphaFoldDB" id="A0AA40CAS9"/>